<dbReference type="Proteomes" id="UP000597762">
    <property type="component" value="Unassembled WGS sequence"/>
</dbReference>
<feature type="transmembrane region" description="Helical" evidence="1">
    <location>
        <begin position="6"/>
        <end position="27"/>
    </location>
</feature>
<dbReference type="AlphaFoldDB" id="A0A812BAA6"/>
<feature type="transmembrane region" description="Helical" evidence="1">
    <location>
        <begin position="384"/>
        <end position="405"/>
    </location>
</feature>
<keyword evidence="3" id="KW-1185">Reference proteome</keyword>
<sequence length="597" mass="70270">MFLNHVLRKLLFFYSFSINMHSTYRVFIWQLNIADSGQLLIHFLFPLSHSFIFIIHTLIFIPFLPLSQKFFFSFSFNANTLPFFHRFLSSMFRLFSSFCFSLLLLFFFVTLEHSFIFFFISLTDIDFLLPLSHSFFFFFPSLTFIHFHLPHSHIHPFSSSPLSVFFLFIFLSLTFDLFLPLSHIRPFFLPLPHVRSFSSSSLSHSSFSSSSLFHSLFFFFLSLSHTRCFSSSSLSLSLSLTFVPFSSFLLQSLLLLFPSLSISLTHSLLLSLSLSLFLSLSLSRPLLYFFHSLMFALFLLPHSHIRPFLPLLSFIRCFSSSFLSLTLVAFHLPLSLTFVPFSSFLLQSLLLLFPSLSISLSRIHCSSLSLSFSPDLCFTSSTPSCSFLIFFLFFRLSFLFFSIYLTNCICFSSFFLPTQYICFHVSFLLLTFFSSFLHPATNSHFLSNFIYLSFPGLFPLSFVYSIYFSFHKFPSLIHSLSPPSFLSFCYFLHHILLFISFSILLFTFLFFIQTKSSPLQHFLLFYLSFHFLSFFPLPYIFCLHHGIVFFFLFIQQPLFIFFFFFLRLCQIYFPFFYYSFFFPLDRFLFLPPLLSEH</sequence>
<gene>
    <name evidence="2" type="ORF">SPHA_13706</name>
</gene>
<feature type="transmembrane region" description="Helical" evidence="1">
    <location>
        <begin position="100"/>
        <end position="121"/>
    </location>
</feature>
<evidence type="ECO:0000313" key="2">
    <source>
        <dbReference type="EMBL" id="CAE1175582.1"/>
    </source>
</evidence>
<keyword evidence="1" id="KW-0812">Transmembrane</keyword>
<feature type="transmembrane region" description="Helical" evidence="1">
    <location>
        <begin position="490"/>
        <end position="511"/>
    </location>
</feature>
<name>A0A812BAA6_ACAPH</name>
<feature type="transmembrane region" description="Helical" evidence="1">
    <location>
        <begin position="70"/>
        <end position="88"/>
    </location>
</feature>
<reference evidence="2" key="1">
    <citation type="submission" date="2021-01" db="EMBL/GenBank/DDBJ databases">
        <authorList>
            <person name="Li R."/>
            <person name="Bekaert M."/>
        </authorList>
    </citation>
    <scope>NUCLEOTIDE SEQUENCE</scope>
    <source>
        <strain evidence="2">Farmed</strain>
    </source>
</reference>
<comment type="caution">
    <text evidence="2">The sequence shown here is derived from an EMBL/GenBank/DDBJ whole genome shotgun (WGS) entry which is preliminary data.</text>
</comment>
<accession>A0A812BAA6</accession>
<evidence type="ECO:0000256" key="1">
    <source>
        <dbReference type="SAM" id="Phobius"/>
    </source>
</evidence>
<evidence type="ECO:0000313" key="3">
    <source>
        <dbReference type="Proteomes" id="UP000597762"/>
    </source>
</evidence>
<feature type="transmembrane region" description="Helical" evidence="1">
    <location>
        <begin position="127"/>
        <end position="149"/>
    </location>
</feature>
<dbReference type="EMBL" id="CAHIKZ030000460">
    <property type="protein sequence ID" value="CAE1175582.1"/>
    <property type="molecule type" value="Genomic_DNA"/>
</dbReference>
<keyword evidence="1" id="KW-1133">Transmembrane helix</keyword>
<proteinExistence type="predicted"/>
<protein>
    <submittedName>
        <fullName evidence="2">Uncharacterized protein</fullName>
    </submittedName>
</protein>
<feature type="transmembrane region" description="Helical" evidence="1">
    <location>
        <begin position="39"/>
        <end position="64"/>
    </location>
</feature>
<feature type="transmembrane region" description="Helical" evidence="1">
    <location>
        <begin position="311"/>
        <end position="332"/>
    </location>
</feature>
<feature type="transmembrane region" description="Helical" evidence="1">
    <location>
        <begin position="277"/>
        <end position="299"/>
    </location>
</feature>
<feature type="transmembrane region" description="Helical" evidence="1">
    <location>
        <begin position="417"/>
        <end position="437"/>
    </location>
</feature>
<feature type="transmembrane region" description="Helical" evidence="1">
    <location>
        <begin position="235"/>
        <end position="257"/>
    </location>
</feature>
<feature type="transmembrane region" description="Helical" evidence="1">
    <location>
        <begin position="202"/>
        <end position="223"/>
    </location>
</feature>
<feature type="transmembrane region" description="Helical" evidence="1">
    <location>
        <begin position="161"/>
        <end position="182"/>
    </location>
</feature>
<keyword evidence="1" id="KW-0472">Membrane</keyword>
<feature type="transmembrane region" description="Helical" evidence="1">
    <location>
        <begin position="449"/>
        <end position="470"/>
    </location>
</feature>
<organism evidence="2 3">
    <name type="scientific">Acanthosepion pharaonis</name>
    <name type="common">Pharaoh cuttlefish</name>
    <name type="synonym">Sepia pharaonis</name>
    <dbReference type="NCBI Taxonomy" id="158019"/>
    <lineage>
        <taxon>Eukaryota</taxon>
        <taxon>Metazoa</taxon>
        <taxon>Spiralia</taxon>
        <taxon>Lophotrochozoa</taxon>
        <taxon>Mollusca</taxon>
        <taxon>Cephalopoda</taxon>
        <taxon>Coleoidea</taxon>
        <taxon>Decapodiformes</taxon>
        <taxon>Sepiida</taxon>
        <taxon>Sepiina</taxon>
        <taxon>Sepiidae</taxon>
        <taxon>Acanthosepion</taxon>
    </lineage>
</organism>